<protein>
    <submittedName>
        <fullName evidence="2">Glutamine cyclotransferase</fullName>
    </submittedName>
</protein>
<feature type="chain" id="PRO_5039362913" evidence="1">
    <location>
        <begin position="26"/>
        <end position="260"/>
    </location>
</feature>
<sequence length="260" mass="27809">MNRKHRAWAATGPILLAVLAPGTAACDSGDTTPRMRVEVVSTRPHDPAAFTEGLEIDGDTLYESTGLEGRSDVRATDVATGSPLARAALPDEYFGEGVTRTGDTVWQLTWKDGVAFARDPATLAERGRARYDGEGWGLCTRGDRVVMSNGSDTLTFRDPVSFAPTGSIRLGGHRGARLNELDCAADGSVYANDWPTEHILHIDPGTGAVLADIDASGLLPEGDRDGTDVLNGIAQLPGTDRFLITGKNWPTMFEVRFVPQ</sequence>
<gene>
    <name evidence="2" type="ORF">DFR68_12150</name>
</gene>
<proteinExistence type="predicted"/>
<dbReference type="EMBL" id="QQAZ01000021">
    <property type="protein sequence ID" value="RDI43493.1"/>
    <property type="molecule type" value="Genomic_DNA"/>
</dbReference>
<dbReference type="PANTHER" id="PTHR31270:SF1">
    <property type="entry name" value="GLUTAMINYL-PEPTIDE CYCLOTRANSFERASE"/>
    <property type="match status" value="1"/>
</dbReference>
<evidence type="ECO:0000313" key="3">
    <source>
        <dbReference type="Proteomes" id="UP000255355"/>
    </source>
</evidence>
<dbReference type="PANTHER" id="PTHR31270">
    <property type="entry name" value="GLUTAMINYL-PEPTIDE CYCLOTRANSFERASE"/>
    <property type="match status" value="1"/>
</dbReference>
<keyword evidence="3" id="KW-1185">Reference proteome</keyword>
<keyword evidence="1" id="KW-0732">Signal</keyword>
<dbReference type="InterPro" id="IPR011044">
    <property type="entry name" value="Quino_amine_DH_bsu"/>
</dbReference>
<dbReference type="PROSITE" id="PS51257">
    <property type="entry name" value="PROKAR_LIPOPROTEIN"/>
    <property type="match status" value="1"/>
</dbReference>
<dbReference type="Proteomes" id="UP000255355">
    <property type="component" value="Unassembled WGS sequence"/>
</dbReference>
<accession>A0A370GNI3</accession>
<dbReference type="RefSeq" id="WP_068028553.1">
    <property type="nucleotide sequence ID" value="NZ_QQAZ01000021.1"/>
</dbReference>
<dbReference type="SUPFAM" id="SSF50969">
    <property type="entry name" value="YVTN repeat-like/Quinoprotein amine dehydrogenase"/>
    <property type="match status" value="1"/>
</dbReference>
<keyword evidence="2" id="KW-0808">Transferase</keyword>
<dbReference type="Pfam" id="PF05096">
    <property type="entry name" value="Glu_cyclase_2"/>
    <property type="match status" value="1"/>
</dbReference>
<dbReference type="Gene3D" id="2.130.10.10">
    <property type="entry name" value="YVTN repeat-like/Quinoprotein amine dehydrogenase"/>
    <property type="match status" value="1"/>
</dbReference>
<dbReference type="GO" id="GO:0016603">
    <property type="term" value="F:glutaminyl-peptide cyclotransferase activity"/>
    <property type="evidence" value="ECO:0007669"/>
    <property type="project" value="InterPro"/>
</dbReference>
<evidence type="ECO:0000313" key="2">
    <source>
        <dbReference type="EMBL" id="RDI43493.1"/>
    </source>
</evidence>
<feature type="signal peptide" evidence="1">
    <location>
        <begin position="1"/>
        <end position="25"/>
    </location>
</feature>
<dbReference type="OrthoDB" id="9783700at2"/>
<dbReference type="STRING" id="1210089.GCA_001613165_06492"/>
<organism evidence="2 3">
    <name type="scientific">Nocardia mexicana</name>
    <dbReference type="NCBI Taxonomy" id="279262"/>
    <lineage>
        <taxon>Bacteria</taxon>
        <taxon>Bacillati</taxon>
        <taxon>Actinomycetota</taxon>
        <taxon>Actinomycetes</taxon>
        <taxon>Mycobacteriales</taxon>
        <taxon>Nocardiaceae</taxon>
        <taxon>Nocardia</taxon>
    </lineage>
</organism>
<dbReference type="AlphaFoldDB" id="A0A370GNI3"/>
<evidence type="ECO:0000256" key="1">
    <source>
        <dbReference type="SAM" id="SignalP"/>
    </source>
</evidence>
<dbReference type="InterPro" id="IPR015943">
    <property type="entry name" value="WD40/YVTN_repeat-like_dom_sf"/>
</dbReference>
<dbReference type="InterPro" id="IPR007788">
    <property type="entry name" value="QCT"/>
</dbReference>
<name>A0A370GNI3_9NOCA</name>
<comment type="caution">
    <text evidence="2">The sequence shown here is derived from an EMBL/GenBank/DDBJ whole genome shotgun (WGS) entry which is preliminary data.</text>
</comment>
<reference evidence="2 3" key="1">
    <citation type="submission" date="2018-07" db="EMBL/GenBank/DDBJ databases">
        <title>Genomic Encyclopedia of Type Strains, Phase IV (KMG-IV): sequencing the most valuable type-strain genomes for metagenomic binning, comparative biology and taxonomic classification.</title>
        <authorList>
            <person name="Goeker M."/>
        </authorList>
    </citation>
    <scope>NUCLEOTIDE SEQUENCE [LARGE SCALE GENOMIC DNA]</scope>
    <source>
        <strain evidence="2 3">DSM 44952</strain>
    </source>
</reference>